<feature type="domain" description="PDEase" evidence="5">
    <location>
        <begin position="263"/>
        <end position="610"/>
    </location>
</feature>
<dbReference type="PROSITE" id="PS00126">
    <property type="entry name" value="PDEASE_I_1"/>
    <property type="match status" value="1"/>
</dbReference>
<feature type="region of interest" description="Disordered" evidence="4">
    <location>
        <begin position="710"/>
        <end position="774"/>
    </location>
</feature>
<sequence>MHQADYNVVYVDRRARRDRVQHRDDLLPSPISSGPESSDGNDEALNENEEVILNLQCLLSAFNSVTICTTGTSCVSVLSDVDRSDPTPTLVLLDIPWQPQPEEDIVGHEGRHDSGIAADMLYGLPLLKFICNEVDALRMSSLVVPVAFLTNRDLAATNGTSPNQTYWSAADKERCCEERELKCIDSGAVDVLISPIPREKAKVMYMHCYRARKNVQKSRRVSWVGIDEQKPVREASDYAYLREKMVSELMMDICKPKRTKLFSRGSHMRISSAGIERIKRAIGSWNFSAHDFSDEELVHCAKLILEHALGMPEVEAYRISSDRIVDFLTASRAAYNPKIPYHNFRHVVDVLQAVFYFLLQLRVLPPYLSDEPMELKPPPTRSLSSLLTPLDALTLLVVAIGHDVGHPGVNNAFLITLKAPLAQVYNDRSVLESFHCAAFSQVLRRYWPKTVELRKSMIDMILATDMGLHFDYMGRLDEMKEKVLKDSGMDLPEGEAVSDYRTLVCALLIKCADISNVARTHECSSQWAKILIEEFARQATMESDLGIPSSLVAPPVTGSVLALAKSQVTFMTLFALPLFVTLSEVMPEMQFSVDVLTENEAMWRAEIERITLASEGAAGKMSGSGNGSALGSISASVGNRQGAEDLGGGRLGGGHGTRVPGPVVMESSTTFQSSGNSGEGGSEARLNVLALEPGVQASAEQPTVTVVVTQPKTLSPNPHAPPDEKRPTHQYSSEHLGAQEPPEQNIPDRPRSSPPDLGDHSSEHSCSKGCCGPMTVVSTSTIQRRPSSFFKRVKLWKSWRKETGEA</sequence>
<keyword evidence="1 3" id="KW-0479">Metal-binding</keyword>
<feature type="compositionally biased region" description="Basic and acidic residues" evidence="4">
    <location>
        <begin position="746"/>
        <end position="766"/>
    </location>
</feature>
<protein>
    <recommendedName>
        <fullName evidence="3">Phosphodiesterase</fullName>
        <ecNumber evidence="3">3.1.4.-</ecNumber>
    </recommendedName>
</protein>
<gene>
    <name evidence="6" type="ORF">C7212DRAFT_357249</name>
</gene>
<feature type="region of interest" description="Disordered" evidence="4">
    <location>
        <begin position="19"/>
        <end position="43"/>
    </location>
</feature>
<organism evidence="6 7">
    <name type="scientific">Tuber magnatum</name>
    <name type="common">white Piedmont truffle</name>
    <dbReference type="NCBI Taxonomy" id="42249"/>
    <lineage>
        <taxon>Eukaryota</taxon>
        <taxon>Fungi</taxon>
        <taxon>Dikarya</taxon>
        <taxon>Ascomycota</taxon>
        <taxon>Pezizomycotina</taxon>
        <taxon>Pezizomycetes</taxon>
        <taxon>Pezizales</taxon>
        <taxon>Tuberaceae</taxon>
        <taxon>Tuber</taxon>
    </lineage>
</organism>
<accession>A0A317SRH3</accession>
<proteinExistence type="inferred from homology"/>
<dbReference type="GO" id="GO:0046872">
    <property type="term" value="F:metal ion binding"/>
    <property type="evidence" value="ECO:0007669"/>
    <property type="project" value="UniProtKB-KW"/>
</dbReference>
<comment type="caution">
    <text evidence="6">The sequence shown here is derived from an EMBL/GenBank/DDBJ whole genome shotgun (WGS) entry which is preliminary data.</text>
</comment>
<reference evidence="6 7" key="1">
    <citation type="submission" date="2018-03" db="EMBL/GenBank/DDBJ databases">
        <title>Genomes of Pezizomycetes fungi and the evolution of truffles.</title>
        <authorList>
            <person name="Murat C."/>
            <person name="Payen T."/>
            <person name="Noel B."/>
            <person name="Kuo A."/>
            <person name="Martin F.M."/>
        </authorList>
    </citation>
    <scope>NUCLEOTIDE SEQUENCE [LARGE SCALE GENOMIC DNA]</scope>
    <source>
        <strain evidence="6">091103-1</strain>
    </source>
</reference>
<dbReference type="Gene3D" id="1.10.1300.10">
    <property type="entry name" value="3'5'-cyclic nucleotide phosphodiesterase, catalytic domain"/>
    <property type="match status" value="1"/>
</dbReference>
<dbReference type="STRING" id="42249.A0A317SRH3"/>
<dbReference type="Pfam" id="PF00233">
    <property type="entry name" value="PDEase_I"/>
    <property type="match status" value="1"/>
</dbReference>
<evidence type="ECO:0000256" key="4">
    <source>
        <dbReference type="SAM" id="MobiDB-lite"/>
    </source>
</evidence>
<dbReference type="GO" id="GO:0007165">
    <property type="term" value="P:signal transduction"/>
    <property type="evidence" value="ECO:0007669"/>
    <property type="project" value="InterPro"/>
</dbReference>
<evidence type="ECO:0000256" key="3">
    <source>
        <dbReference type="RuleBase" id="RU363067"/>
    </source>
</evidence>
<comment type="similarity">
    <text evidence="3">Belongs to the cyclic nucleotide phosphodiesterase family.</text>
</comment>
<evidence type="ECO:0000313" key="7">
    <source>
        <dbReference type="Proteomes" id="UP000246991"/>
    </source>
</evidence>
<dbReference type="InterPro" id="IPR036971">
    <property type="entry name" value="PDEase_catalytic_dom_sf"/>
</dbReference>
<dbReference type="InterPro" id="IPR003607">
    <property type="entry name" value="HD/PDEase_dom"/>
</dbReference>
<dbReference type="SUPFAM" id="SSF109604">
    <property type="entry name" value="HD-domain/PDEase-like"/>
    <property type="match status" value="1"/>
</dbReference>
<evidence type="ECO:0000256" key="2">
    <source>
        <dbReference type="ARBA" id="ARBA00022801"/>
    </source>
</evidence>
<dbReference type="PANTHER" id="PTHR11347">
    <property type="entry name" value="CYCLIC NUCLEOTIDE PHOSPHODIESTERASE"/>
    <property type="match status" value="1"/>
</dbReference>
<evidence type="ECO:0000259" key="5">
    <source>
        <dbReference type="PROSITE" id="PS51845"/>
    </source>
</evidence>
<evidence type="ECO:0000313" key="6">
    <source>
        <dbReference type="EMBL" id="PWW77085.1"/>
    </source>
</evidence>
<dbReference type="PROSITE" id="PS51845">
    <property type="entry name" value="PDEASE_I_2"/>
    <property type="match status" value="1"/>
</dbReference>
<feature type="region of interest" description="Disordered" evidence="4">
    <location>
        <begin position="640"/>
        <end position="682"/>
    </location>
</feature>
<dbReference type="Proteomes" id="UP000246991">
    <property type="component" value="Unassembled WGS sequence"/>
</dbReference>
<dbReference type="OrthoDB" id="546632at2759"/>
<dbReference type="AlphaFoldDB" id="A0A317SRH3"/>
<keyword evidence="2 3" id="KW-0378">Hydrolase</keyword>
<keyword evidence="7" id="KW-1185">Reference proteome</keyword>
<feature type="compositionally biased region" description="Gly residues" evidence="4">
    <location>
        <begin position="645"/>
        <end position="656"/>
    </location>
</feature>
<evidence type="ECO:0000256" key="1">
    <source>
        <dbReference type="ARBA" id="ARBA00022723"/>
    </source>
</evidence>
<dbReference type="GO" id="GO:0004114">
    <property type="term" value="F:3',5'-cyclic-nucleotide phosphodiesterase activity"/>
    <property type="evidence" value="ECO:0007669"/>
    <property type="project" value="InterPro"/>
</dbReference>
<dbReference type="EMBL" id="PYWC01000027">
    <property type="protein sequence ID" value="PWW77085.1"/>
    <property type="molecule type" value="Genomic_DNA"/>
</dbReference>
<dbReference type="CDD" id="cd00077">
    <property type="entry name" value="HDc"/>
    <property type="match status" value="1"/>
</dbReference>
<name>A0A317SRH3_9PEZI</name>
<dbReference type="EC" id="3.1.4.-" evidence="3"/>
<dbReference type="InterPro" id="IPR023174">
    <property type="entry name" value="PDEase_CS"/>
</dbReference>
<dbReference type="InterPro" id="IPR002073">
    <property type="entry name" value="PDEase_catalytic_dom"/>
</dbReference>
<comment type="cofactor">
    <cofactor evidence="3">
        <name>a divalent metal cation</name>
        <dbReference type="ChEBI" id="CHEBI:60240"/>
    </cofactor>
    <text evidence="3">Binds 2 divalent metal cations per subunit. Site 1 may preferentially bind zinc ions, while site 2 has a preference for magnesium and/or manganese ions.</text>
</comment>
<dbReference type="SMART" id="SM00471">
    <property type="entry name" value="HDc"/>
    <property type="match status" value="1"/>
</dbReference>